<proteinExistence type="predicted"/>
<organism evidence="2 3">
    <name type="scientific">Argiope bruennichi</name>
    <name type="common">Wasp spider</name>
    <name type="synonym">Aranea bruennichi</name>
    <dbReference type="NCBI Taxonomy" id="94029"/>
    <lineage>
        <taxon>Eukaryota</taxon>
        <taxon>Metazoa</taxon>
        <taxon>Ecdysozoa</taxon>
        <taxon>Arthropoda</taxon>
        <taxon>Chelicerata</taxon>
        <taxon>Arachnida</taxon>
        <taxon>Araneae</taxon>
        <taxon>Araneomorphae</taxon>
        <taxon>Entelegynae</taxon>
        <taxon>Araneoidea</taxon>
        <taxon>Araneidae</taxon>
        <taxon>Argiope</taxon>
    </lineage>
</organism>
<comment type="caution">
    <text evidence="2">The sequence shown here is derived from an EMBL/GenBank/DDBJ whole genome shotgun (WGS) entry which is preliminary data.</text>
</comment>
<evidence type="ECO:0000259" key="1">
    <source>
        <dbReference type="PROSITE" id="PS50191"/>
    </source>
</evidence>
<sequence length="562" mass="64852">MQELKKLLKGNRLSKDIEFVDDFLQAYLIFTKYEEKKAFNRLRSYLNLRTNHSYIFQSVPFDIASHPSCRFATFLPRRLPNGSIIVLLEPGNWNPDELPFETMKQILCMIFLQELRNPVSQASGFHLIQDFSNTGTRYLKFCTPYNMYLLNHVTFDILPGNFFGVHILNANFLMKALLNLSMPFLPEYVKTNIYIHSSPVELLNHFPGSHLPTKYGGALTNYCMSDYLKKANEQHSNFPIGGQKNIPELGYYASDSKTEVVKALRKLYIGNNIPDKFWNIKSGLLNTNNDFKTIYVLDTRRDVYVTCYAHNLHLNTSSAPETMSPNVKFPGEFIHVFKIDVNKSETIYLWKIPQIFLAIHSPFVPVHPLWEGIPLKPGHNYIINLRLEEEYLLPYPYHTNCTDYDALWRSNNKAGPRSQEMCKHWCAWTLPKACYTLAPSIKMLEKPIRFCEDNEFGNSEVDINLLVHKSKCNPECKMEGLFLDNVRVSLCPNTPVGNDTSSSEKSDEIVVELRVPDPEVIVTSHEPVYRIVVSFKTTHLSYKCDNSAELKLLYHSISDRRS</sequence>
<accession>A0A8T0EVP0</accession>
<dbReference type="InterPro" id="IPR036273">
    <property type="entry name" value="CRAL/TRIO_N_dom_sf"/>
</dbReference>
<dbReference type="Pfam" id="PF00650">
    <property type="entry name" value="CRAL_TRIO"/>
    <property type="match status" value="1"/>
</dbReference>
<dbReference type="CDD" id="cd00170">
    <property type="entry name" value="SEC14"/>
    <property type="match status" value="1"/>
</dbReference>
<dbReference type="Proteomes" id="UP000807504">
    <property type="component" value="Unassembled WGS sequence"/>
</dbReference>
<dbReference type="SUPFAM" id="SSF46938">
    <property type="entry name" value="CRAL/TRIO N-terminal domain"/>
    <property type="match status" value="1"/>
</dbReference>
<protein>
    <submittedName>
        <fullName evidence="2">Retinaldehyde-binding protein 1 like protein</fullName>
    </submittedName>
</protein>
<evidence type="ECO:0000313" key="3">
    <source>
        <dbReference type="Proteomes" id="UP000807504"/>
    </source>
</evidence>
<dbReference type="PRINTS" id="PR00180">
    <property type="entry name" value="CRETINALDHBP"/>
</dbReference>
<dbReference type="PANTHER" id="PTHR10174">
    <property type="entry name" value="ALPHA-TOCOPHEROL TRANSFER PROTEIN-RELATED"/>
    <property type="match status" value="1"/>
</dbReference>
<dbReference type="Gene3D" id="3.40.525.10">
    <property type="entry name" value="CRAL-TRIO lipid binding domain"/>
    <property type="match status" value="1"/>
</dbReference>
<dbReference type="PANTHER" id="PTHR10174:SF208">
    <property type="entry name" value="CRAL-TRIO DOMAIN-CONTAINING PROTEIN DDB_G0278031"/>
    <property type="match status" value="1"/>
</dbReference>
<name>A0A8T0EVP0_ARGBR</name>
<dbReference type="EMBL" id="JABXBU010002072">
    <property type="protein sequence ID" value="KAF8778456.1"/>
    <property type="molecule type" value="Genomic_DNA"/>
</dbReference>
<keyword evidence="3" id="KW-1185">Reference proteome</keyword>
<dbReference type="GO" id="GO:0016020">
    <property type="term" value="C:membrane"/>
    <property type="evidence" value="ECO:0007669"/>
    <property type="project" value="TreeGrafter"/>
</dbReference>
<dbReference type="GO" id="GO:1902936">
    <property type="term" value="F:phosphatidylinositol bisphosphate binding"/>
    <property type="evidence" value="ECO:0007669"/>
    <property type="project" value="TreeGrafter"/>
</dbReference>
<dbReference type="SUPFAM" id="SSF52087">
    <property type="entry name" value="CRAL/TRIO domain"/>
    <property type="match status" value="1"/>
</dbReference>
<dbReference type="InterPro" id="IPR036865">
    <property type="entry name" value="CRAL-TRIO_dom_sf"/>
</dbReference>
<dbReference type="PROSITE" id="PS50191">
    <property type="entry name" value="CRAL_TRIO"/>
    <property type="match status" value="1"/>
</dbReference>
<dbReference type="InterPro" id="IPR001251">
    <property type="entry name" value="CRAL-TRIO_dom"/>
</dbReference>
<reference evidence="2" key="2">
    <citation type="submission" date="2020-06" db="EMBL/GenBank/DDBJ databases">
        <authorList>
            <person name="Sheffer M."/>
        </authorList>
    </citation>
    <scope>NUCLEOTIDE SEQUENCE</scope>
</reference>
<evidence type="ECO:0000313" key="2">
    <source>
        <dbReference type="EMBL" id="KAF8778456.1"/>
    </source>
</evidence>
<feature type="domain" description="CRAL-TRIO" evidence="1">
    <location>
        <begin position="72"/>
        <end position="223"/>
    </location>
</feature>
<reference evidence="2" key="1">
    <citation type="journal article" date="2020" name="bioRxiv">
        <title>Chromosome-level reference genome of the European wasp spider Argiope bruennichi: a resource for studies on range expansion and evolutionary adaptation.</title>
        <authorList>
            <person name="Sheffer M.M."/>
            <person name="Hoppe A."/>
            <person name="Krehenwinkel H."/>
            <person name="Uhl G."/>
            <person name="Kuss A.W."/>
            <person name="Jensen L."/>
            <person name="Jensen C."/>
            <person name="Gillespie R.G."/>
            <person name="Hoff K.J."/>
            <person name="Prost S."/>
        </authorList>
    </citation>
    <scope>NUCLEOTIDE SEQUENCE</scope>
</reference>
<gene>
    <name evidence="2" type="ORF">HNY73_015178</name>
</gene>
<dbReference type="AlphaFoldDB" id="A0A8T0EVP0"/>